<keyword evidence="3" id="KW-1185">Reference proteome</keyword>
<feature type="compositionally biased region" description="Basic and acidic residues" evidence="1">
    <location>
        <begin position="30"/>
        <end position="50"/>
    </location>
</feature>
<dbReference type="EMBL" id="CAJVRL010000060">
    <property type="protein sequence ID" value="CAG8955177.1"/>
    <property type="molecule type" value="Genomic_DNA"/>
</dbReference>
<name>A0A9N9PV36_9HELO</name>
<dbReference type="OrthoDB" id="10012048at2759"/>
<proteinExistence type="predicted"/>
<reference evidence="2" key="1">
    <citation type="submission" date="2021-07" db="EMBL/GenBank/DDBJ databases">
        <authorList>
            <person name="Durling M."/>
        </authorList>
    </citation>
    <scope>NUCLEOTIDE SEQUENCE</scope>
</reference>
<accession>A0A9N9PV36</accession>
<organism evidence="2 3">
    <name type="scientific">Hymenoscyphus fraxineus</name>
    <dbReference type="NCBI Taxonomy" id="746836"/>
    <lineage>
        <taxon>Eukaryota</taxon>
        <taxon>Fungi</taxon>
        <taxon>Dikarya</taxon>
        <taxon>Ascomycota</taxon>
        <taxon>Pezizomycotina</taxon>
        <taxon>Leotiomycetes</taxon>
        <taxon>Helotiales</taxon>
        <taxon>Helotiaceae</taxon>
        <taxon>Hymenoscyphus</taxon>
    </lineage>
</organism>
<comment type="caution">
    <text evidence="2">The sequence shown here is derived from an EMBL/GenBank/DDBJ whole genome shotgun (WGS) entry which is preliminary data.</text>
</comment>
<dbReference type="Proteomes" id="UP000696280">
    <property type="component" value="Unassembled WGS sequence"/>
</dbReference>
<evidence type="ECO:0000256" key="1">
    <source>
        <dbReference type="SAM" id="MobiDB-lite"/>
    </source>
</evidence>
<gene>
    <name evidence="2" type="ORF">HYFRA_00007193</name>
</gene>
<dbReference type="AlphaFoldDB" id="A0A9N9PV36"/>
<feature type="region of interest" description="Disordered" evidence="1">
    <location>
        <begin position="21"/>
        <end position="50"/>
    </location>
</feature>
<evidence type="ECO:0000313" key="3">
    <source>
        <dbReference type="Proteomes" id="UP000696280"/>
    </source>
</evidence>
<evidence type="ECO:0008006" key="4">
    <source>
        <dbReference type="Google" id="ProtNLM"/>
    </source>
</evidence>
<protein>
    <recommendedName>
        <fullName evidence="4">Tesmin/TSO1-like CXC domain-containing protein</fullName>
    </recommendedName>
</protein>
<evidence type="ECO:0000313" key="2">
    <source>
        <dbReference type="EMBL" id="CAG8955177.1"/>
    </source>
</evidence>
<sequence>MSEAYDSDGIPDIYDFEELSETYDPGRQAGDGRNRNRKVTEKRDDSRDCPEDLQCDCKGGCTLDSLTCKCIYFGAGCSTGCTCAECINPLHNLSTLFGVPEVRAQPCLISYLQSFMPKGPNKVKAHANIDKLLRKPEFKKDLILHVLGHRPPEFIPNYRVRTEDEPPRIGFVLGPLPDALFEDYADMGFDNEKGFPAWKKAWKELQASPNPSPEEQDALLNDLLLAGLGVASQPREASLFKYFDHYYSFCHSSWQDDGNTSHCRTCGECMDWREWHCKVCNVCTYGVSIPCEGCGGVSSTYARTQRKR</sequence>